<organism evidence="1 2">
    <name type="scientific">Paraburkholderia phymatum</name>
    <dbReference type="NCBI Taxonomy" id="148447"/>
    <lineage>
        <taxon>Bacteria</taxon>
        <taxon>Pseudomonadati</taxon>
        <taxon>Pseudomonadota</taxon>
        <taxon>Betaproteobacteria</taxon>
        <taxon>Burkholderiales</taxon>
        <taxon>Burkholderiaceae</taxon>
        <taxon>Paraburkholderia</taxon>
    </lineage>
</organism>
<gene>
    <name evidence="1" type="ORF">AB4Y32_00940</name>
</gene>
<proteinExistence type="predicted"/>
<accession>A0ACC6TSR3</accession>
<evidence type="ECO:0000313" key="1">
    <source>
        <dbReference type="EMBL" id="MEX3930377.1"/>
    </source>
</evidence>
<evidence type="ECO:0000313" key="2">
    <source>
        <dbReference type="Proteomes" id="UP001558850"/>
    </source>
</evidence>
<reference evidence="1" key="1">
    <citation type="submission" date="2024-07" db="EMBL/GenBank/DDBJ databases">
        <title>A survey of Mimosa microsymbionts across Brazilian biomes reveals a high diversity of Paraburkholderia nodulating endemic species, but also that Cupriavidus is common as a symbiont of widespread species.</title>
        <authorList>
            <person name="Rouws L."/>
            <person name="Barauna A."/>
            <person name="Beukes C."/>
            <person name="Rouws J.R.C."/>
            <person name="De Faria S.M."/>
            <person name="Gross E."/>
            <person name="Bueno Dos Reis Junior F."/>
            <person name="Simon M.F."/>
            <person name="Maluk M."/>
            <person name="Odee D.W."/>
            <person name="Kenicer G."/>
            <person name="Young J.P.W."/>
            <person name="Reis V.M."/>
            <person name="Zilli J."/>
            <person name="James E.K."/>
        </authorList>
    </citation>
    <scope>NUCLEOTIDE SEQUENCE</scope>
    <source>
        <strain evidence="1">EG181B</strain>
    </source>
</reference>
<dbReference type="EMBL" id="JBFRCH010000001">
    <property type="protein sequence ID" value="MEX3930377.1"/>
    <property type="molecule type" value="Genomic_DNA"/>
</dbReference>
<name>A0ACC6TSR3_9BURK</name>
<sequence>MMPPINSPIDTLIAFAIVFATAVLSTTAILKYVERLKAAGRAPTARAA</sequence>
<dbReference type="Proteomes" id="UP001558850">
    <property type="component" value="Unassembled WGS sequence"/>
</dbReference>
<comment type="caution">
    <text evidence="1">The sequence shown here is derived from an EMBL/GenBank/DDBJ whole genome shotgun (WGS) entry which is preliminary data.</text>
</comment>
<protein>
    <submittedName>
        <fullName evidence="1">Uncharacterized protein</fullName>
    </submittedName>
</protein>
<keyword evidence="2" id="KW-1185">Reference proteome</keyword>